<keyword evidence="2 3" id="KW-0472">Membrane</keyword>
<keyword evidence="3" id="KW-1133">Transmembrane helix</keyword>
<evidence type="ECO:0000256" key="3">
    <source>
        <dbReference type="SAM" id="Phobius"/>
    </source>
</evidence>
<evidence type="ECO:0000256" key="1">
    <source>
        <dbReference type="ARBA" id="ARBA00004370"/>
    </source>
</evidence>
<reference evidence="4 5" key="1">
    <citation type="journal article" date="2022" name="Nat. Plants">
        <title>Genomes of leafy and leafless Platanthera orchids illuminate the evolution of mycoheterotrophy.</title>
        <authorList>
            <person name="Li M.H."/>
            <person name="Liu K.W."/>
            <person name="Li Z."/>
            <person name="Lu H.C."/>
            <person name="Ye Q.L."/>
            <person name="Zhang D."/>
            <person name="Wang J.Y."/>
            <person name="Li Y.F."/>
            <person name="Zhong Z.M."/>
            <person name="Liu X."/>
            <person name="Yu X."/>
            <person name="Liu D.K."/>
            <person name="Tu X.D."/>
            <person name="Liu B."/>
            <person name="Hao Y."/>
            <person name="Liao X.Y."/>
            <person name="Jiang Y.T."/>
            <person name="Sun W.H."/>
            <person name="Chen J."/>
            <person name="Chen Y.Q."/>
            <person name="Ai Y."/>
            <person name="Zhai J.W."/>
            <person name="Wu S.S."/>
            <person name="Zhou Z."/>
            <person name="Hsiao Y.Y."/>
            <person name="Wu W.L."/>
            <person name="Chen Y.Y."/>
            <person name="Lin Y.F."/>
            <person name="Hsu J.L."/>
            <person name="Li C.Y."/>
            <person name="Wang Z.W."/>
            <person name="Zhao X."/>
            <person name="Zhong W.Y."/>
            <person name="Ma X.K."/>
            <person name="Ma L."/>
            <person name="Huang J."/>
            <person name="Chen G.Z."/>
            <person name="Huang M.Z."/>
            <person name="Huang L."/>
            <person name="Peng D.H."/>
            <person name="Luo Y.B."/>
            <person name="Zou S.Q."/>
            <person name="Chen S.P."/>
            <person name="Lan S."/>
            <person name="Tsai W.C."/>
            <person name="Van de Peer Y."/>
            <person name="Liu Z.J."/>
        </authorList>
    </citation>
    <scope>NUCLEOTIDE SEQUENCE [LARGE SCALE GENOMIC DNA]</scope>
    <source>
        <strain evidence="4">Lor288</strain>
    </source>
</reference>
<dbReference type="Proteomes" id="UP001412067">
    <property type="component" value="Unassembled WGS sequence"/>
</dbReference>
<evidence type="ECO:0000313" key="4">
    <source>
        <dbReference type="EMBL" id="KAK8966239.1"/>
    </source>
</evidence>
<proteinExistence type="predicted"/>
<feature type="transmembrane region" description="Helical" evidence="3">
    <location>
        <begin position="6"/>
        <end position="28"/>
    </location>
</feature>
<protein>
    <recommendedName>
        <fullName evidence="6">Late embryogenesis abundant protein LEA-2 subgroup domain-containing protein</fullName>
    </recommendedName>
</protein>
<dbReference type="EMBL" id="JBBWWR010000005">
    <property type="protein sequence ID" value="KAK8966239.1"/>
    <property type="molecule type" value="Genomic_DNA"/>
</dbReference>
<sequence length="213" mass="24030">MKYCCLFFIFLVFILLLSSSILLVLLILKPKKPTFHLNSVHLNHMKLDASSGKGVILQPSLASLRFVTQNSNKFGIRYKAANLAMIYENNPVGVVEIPGFYQPPNRTDVPLIMHVLLQRVNISRFISEKMEFNGGSPSKSAHIEVQIVGSIRARIHVVNFSFPFIKVCVECRIQLDFGAETFSRGLTFMKTREALVLSKFPHLSQKCSLDVCL</sequence>
<evidence type="ECO:0000256" key="2">
    <source>
        <dbReference type="ARBA" id="ARBA00023136"/>
    </source>
</evidence>
<comment type="caution">
    <text evidence="4">The sequence shown here is derived from an EMBL/GenBank/DDBJ whole genome shotgun (WGS) entry which is preliminary data.</text>
</comment>
<dbReference type="PANTHER" id="PTHR31234:SF54">
    <property type="entry name" value="LATE EMBRYOGENESIS ABUNDANT PROTEIN LEA-2 SUBGROUP DOMAIN-CONTAINING PROTEIN"/>
    <property type="match status" value="1"/>
</dbReference>
<dbReference type="PANTHER" id="PTHR31234">
    <property type="entry name" value="LATE EMBRYOGENESIS ABUNDANT (LEA) HYDROXYPROLINE-RICH GLYCOPROTEIN FAMILY"/>
    <property type="match status" value="1"/>
</dbReference>
<organism evidence="4 5">
    <name type="scientific">Platanthera guangdongensis</name>
    <dbReference type="NCBI Taxonomy" id="2320717"/>
    <lineage>
        <taxon>Eukaryota</taxon>
        <taxon>Viridiplantae</taxon>
        <taxon>Streptophyta</taxon>
        <taxon>Embryophyta</taxon>
        <taxon>Tracheophyta</taxon>
        <taxon>Spermatophyta</taxon>
        <taxon>Magnoliopsida</taxon>
        <taxon>Liliopsida</taxon>
        <taxon>Asparagales</taxon>
        <taxon>Orchidaceae</taxon>
        <taxon>Orchidoideae</taxon>
        <taxon>Orchideae</taxon>
        <taxon>Orchidinae</taxon>
        <taxon>Platanthera</taxon>
    </lineage>
</organism>
<keyword evidence="3" id="KW-0812">Transmembrane</keyword>
<evidence type="ECO:0000313" key="5">
    <source>
        <dbReference type="Proteomes" id="UP001412067"/>
    </source>
</evidence>
<gene>
    <name evidence="4" type="ORF">KSP40_PGU008768</name>
</gene>
<name>A0ABR2MPY3_9ASPA</name>
<evidence type="ECO:0008006" key="6">
    <source>
        <dbReference type="Google" id="ProtNLM"/>
    </source>
</evidence>
<dbReference type="InterPro" id="IPR044839">
    <property type="entry name" value="NDR1-like"/>
</dbReference>
<comment type="subcellular location">
    <subcellularLocation>
        <location evidence="1">Membrane</location>
    </subcellularLocation>
</comment>
<keyword evidence="5" id="KW-1185">Reference proteome</keyword>
<accession>A0ABR2MPY3</accession>